<reference evidence="1" key="1">
    <citation type="journal article" date="2014" name="Int. J. Syst. Evol. Microbiol.">
        <title>Complete genome sequence of Corynebacterium casei LMG S-19264T (=DSM 44701T), isolated from a smear-ripened cheese.</title>
        <authorList>
            <consortium name="US DOE Joint Genome Institute (JGI-PGF)"/>
            <person name="Walter F."/>
            <person name="Albersmeier A."/>
            <person name="Kalinowski J."/>
            <person name="Ruckert C."/>
        </authorList>
    </citation>
    <scope>NUCLEOTIDE SEQUENCE</scope>
    <source>
        <strain evidence="1">CCM 8606</strain>
    </source>
</reference>
<sequence length="543" mass="60636">MSVLRPMGTELEYGILDRDHPNANPVQLSFDVIDAVATSARRHIRWDYRGEDPINDARGYHLPRASARADMLTDEPQRFITNTVSDFGARCYVDHAHPEYSSAEVNTPRAAVAATMLGDTLMLSAAQILQTQGRNIHLYRSTTDGKGASWGAHESYQISRIVPFEQLADLMLAHFSSRIVLVGAGRVGIGERSERAGFQISQRADFMHAKLGLQTTFERPIVNTRDESHSSSAMRRLHVISGDANCMPIPNMIKLGATSMLAWLAECAYDPACKEYTPAAFAALLDGVVPEDPVRAIHEFSHDLALQVKVPVRSGQQLTALEIQHRLFDEVHSVGAAVYGIADDESENSGDINREKQLVCWPDQDTALVMQLWQQVLDDLDTLTGISDEERLFARDAASRIEWLLKWQIIERIRRKLHTNWAAAQCAACDIAWGALDPEESLYAKVSGNVQPLPNLDNIPNSKAEQYRALYTQGLTDRARLRVALLNKWPQSIRALSWSSIVVCDTEGNIHDIRMQTPDDAATQRRLQVIANSSSIEDVLRHW</sequence>
<name>A0A8J3ALJ1_9BIFI</name>
<proteinExistence type="predicted"/>
<dbReference type="AlphaFoldDB" id="A0A8J3ALJ1"/>
<dbReference type="RefSeq" id="WP_188354357.1">
    <property type="nucleotide sequence ID" value="NZ_BMDH01000001.1"/>
</dbReference>
<reference evidence="1" key="2">
    <citation type="submission" date="2020-09" db="EMBL/GenBank/DDBJ databases">
        <authorList>
            <person name="Sun Q."/>
            <person name="Sedlacek I."/>
        </authorList>
    </citation>
    <scope>NUCLEOTIDE SEQUENCE</scope>
    <source>
        <strain evidence="1">CCM 8606</strain>
    </source>
</reference>
<evidence type="ECO:0000313" key="2">
    <source>
        <dbReference type="Proteomes" id="UP000619536"/>
    </source>
</evidence>
<dbReference type="InterPro" id="IPR004347">
    <property type="entry name" value="Pup_ligase/deamidase"/>
</dbReference>
<dbReference type="Pfam" id="PF03136">
    <property type="entry name" value="Pup_ligase"/>
    <property type="match status" value="1"/>
</dbReference>
<keyword evidence="1" id="KW-0647">Proteasome</keyword>
<dbReference type="PANTHER" id="PTHR42307:SF2">
    <property type="entry name" value="PUP DEAMIDASE_DEPUPYLASE"/>
    <property type="match status" value="1"/>
</dbReference>
<dbReference type="GO" id="GO:0005524">
    <property type="term" value="F:ATP binding"/>
    <property type="evidence" value="ECO:0007669"/>
    <property type="project" value="TreeGrafter"/>
</dbReference>
<dbReference type="GO" id="GO:0000502">
    <property type="term" value="C:proteasome complex"/>
    <property type="evidence" value="ECO:0007669"/>
    <property type="project" value="UniProtKB-KW"/>
</dbReference>
<dbReference type="EMBL" id="BMDH01000001">
    <property type="protein sequence ID" value="GGI12558.1"/>
    <property type="molecule type" value="Genomic_DNA"/>
</dbReference>
<dbReference type="GO" id="GO:0019941">
    <property type="term" value="P:modification-dependent protein catabolic process"/>
    <property type="evidence" value="ECO:0007669"/>
    <property type="project" value="InterPro"/>
</dbReference>
<comment type="caution">
    <text evidence="1">The sequence shown here is derived from an EMBL/GenBank/DDBJ whole genome shotgun (WGS) entry which is preliminary data.</text>
</comment>
<organism evidence="1 2">
    <name type="scientific">Galliscardovia ingluviei</name>
    <dbReference type="NCBI Taxonomy" id="1769422"/>
    <lineage>
        <taxon>Bacteria</taxon>
        <taxon>Bacillati</taxon>
        <taxon>Actinomycetota</taxon>
        <taxon>Actinomycetes</taxon>
        <taxon>Bifidobacteriales</taxon>
        <taxon>Bifidobacteriaceae</taxon>
        <taxon>Galliscardovia</taxon>
    </lineage>
</organism>
<protein>
    <submittedName>
        <fullName evidence="1">Proteasome accessory factor PafA2</fullName>
    </submittedName>
</protein>
<dbReference type="GO" id="GO:0010498">
    <property type="term" value="P:proteasomal protein catabolic process"/>
    <property type="evidence" value="ECO:0007669"/>
    <property type="project" value="InterPro"/>
</dbReference>
<keyword evidence="2" id="KW-1185">Reference proteome</keyword>
<evidence type="ECO:0000313" key="1">
    <source>
        <dbReference type="EMBL" id="GGI12558.1"/>
    </source>
</evidence>
<dbReference type="GO" id="GO:0070490">
    <property type="term" value="P:protein pupylation"/>
    <property type="evidence" value="ECO:0007669"/>
    <property type="project" value="TreeGrafter"/>
</dbReference>
<dbReference type="PANTHER" id="PTHR42307">
    <property type="entry name" value="PUP DEAMIDASE/DEPUPYLASE"/>
    <property type="match status" value="1"/>
</dbReference>
<dbReference type="Proteomes" id="UP000619536">
    <property type="component" value="Unassembled WGS sequence"/>
</dbReference>
<accession>A0A8J3ALJ1</accession>
<gene>
    <name evidence="1" type="ORF">GCM10007377_01560</name>
</gene>